<name>A0ABS4DW23_9HYPH</name>
<proteinExistence type="predicted"/>
<evidence type="ECO:0000259" key="1">
    <source>
        <dbReference type="Pfam" id="PF03372"/>
    </source>
</evidence>
<organism evidence="2 3">
    <name type="scientific">Rhizobium halophytocola</name>
    <dbReference type="NCBI Taxonomy" id="735519"/>
    <lineage>
        <taxon>Bacteria</taxon>
        <taxon>Pseudomonadati</taxon>
        <taxon>Pseudomonadota</taxon>
        <taxon>Alphaproteobacteria</taxon>
        <taxon>Hyphomicrobiales</taxon>
        <taxon>Rhizobiaceae</taxon>
        <taxon>Rhizobium/Agrobacterium group</taxon>
        <taxon>Rhizobium</taxon>
    </lineage>
</organism>
<evidence type="ECO:0000313" key="3">
    <source>
        <dbReference type="Proteomes" id="UP000759443"/>
    </source>
</evidence>
<accession>A0ABS4DW23</accession>
<dbReference type="GO" id="GO:0004519">
    <property type="term" value="F:endonuclease activity"/>
    <property type="evidence" value="ECO:0007669"/>
    <property type="project" value="UniProtKB-KW"/>
</dbReference>
<gene>
    <name evidence="2" type="ORF">J2Z17_001313</name>
</gene>
<dbReference type="SUPFAM" id="SSF56219">
    <property type="entry name" value="DNase I-like"/>
    <property type="match status" value="1"/>
</dbReference>
<keyword evidence="2" id="KW-0255">Endonuclease</keyword>
<dbReference type="InterPro" id="IPR005135">
    <property type="entry name" value="Endo/exonuclease/phosphatase"/>
</dbReference>
<keyword evidence="2" id="KW-0378">Hydrolase</keyword>
<feature type="domain" description="Endonuclease/exonuclease/phosphatase" evidence="1">
    <location>
        <begin position="4"/>
        <end position="259"/>
    </location>
</feature>
<dbReference type="EMBL" id="JAGGJU010000003">
    <property type="protein sequence ID" value="MBP1849892.1"/>
    <property type="molecule type" value="Genomic_DNA"/>
</dbReference>
<comment type="caution">
    <text evidence="2">The sequence shown here is derived from an EMBL/GenBank/DDBJ whole genome shotgun (WGS) entry which is preliminary data.</text>
</comment>
<dbReference type="GO" id="GO:0016787">
    <property type="term" value="F:hydrolase activity"/>
    <property type="evidence" value="ECO:0007669"/>
    <property type="project" value="UniProtKB-KW"/>
</dbReference>
<sequence>MRILSLNVWGGMLHAPLLDYLRRVDADIYCLQEVAQAPAAETEWLTYRDGTVELQQRARLYDEIATVLPDHRGGFYPTARGELLDGDTPCPQFFGLATFVRDTIPVVGSVLDFIHGSYSADGFGDHPRSRNAHGLRIYAHETDVHVSVVHLHGLRDPQGKHDTPARQAQAIKLKALIEALCQDGDRLVVCGDFNLLPESDTFGVLASLGLRDLVTTGGFSGTRTGYYTKAGRFADYMLVNDAVDVQRFEVVATPEVSDHCALLLDLA</sequence>
<keyword evidence="2" id="KW-0540">Nuclease</keyword>
<dbReference type="InterPro" id="IPR036691">
    <property type="entry name" value="Endo/exonu/phosph_ase_sf"/>
</dbReference>
<reference evidence="2 3" key="1">
    <citation type="submission" date="2021-03" db="EMBL/GenBank/DDBJ databases">
        <title>Genomic Encyclopedia of Type Strains, Phase IV (KMG-IV): sequencing the most valuable type-strain genomes for metagenomic binning, comparative biology and taxonomic classification.</title>
        <authorList>
            <person name="Goeker M."/>
        </authorList>
    </citation>
    <scope>NUCLEOTIDE SEQUENCE [LARGE SCALE GENOMIC DNA]</scope>
    <source>
        <strain evidence="2 3">DSM 21600</strain>
    </source>
</reference>
<dbReference type="RefSeq" id="WP_209943347.1">
    <property type="nucleotide sequence ID" value="NZ_JAGGJU010000003.1"/>
</dbReference>
<keyword evidence="3" id="KW-1185">Reference proteome</keyword>
<dbReference type="Pfam" id="PF03372">
    <property type="entry name" value="Exo_endo_phos"/>
    <property type="match status" value="1"/>
</dbReference>
<dbReference type="Gene3D" id="3.60.10.10">
    <property type="entry name" value="Endonuclease/exonuclease/phosphatase"/>
    <property type="match status" value="1"/>
</dbReference>
<dbReference type="Proteomes" id="UP000759443">
    <property type="component" value="Unassembled WGS sequence"/>
</dbReference>
<evidence type="ECO:0000313" key="2">
    <source>
        <dbReference type="EMBL" id="MBP1849892.1"/>
    </source>
</evidence>
<protein>
    <submittedName>
        <fullName evidence="2">Endonuclease/exonuclease/phosphatase family metal-dependent hydrolase</fullName>
    </submittedName>
</protein>